<dbReference type="InterPro" id="IPR032675">
    <property type="entry name" value="LRR_dom_sf"/>
</dbReference>
<reference evidence="5" key="1">
    <citation type="submission" date="2022-12" db="EMBL/GenBank/DDBJ databases">
        <title>Genome assemblies of Blomia tropicalis.</title>
        <authorList>
            <person name="Cui Y."/>
        </authorList>
    </citation>
    <scope>NUCLEOTIDE SEQUENCE</scope>
    <source>
        <tissue evidence="5">Adult mites</tissue>
    </source>
</reference>
<dbReference type="Gene3D" id="3.80.10.10">
    <property type="entry name" value="Ribonuclease Inhibitor"/>
    <property type="match status" value="2"/>
</dbReference>
<dbReference type="PROSITE" id="PS51450">
    <property type="entry name" value="LRR"/>
    <property type="match status" value="2"/>
</dbReference>
<gene>
    <name evidence="5" type="ORF">RDWZM_002477</name>
</gene>
<dbReference type="Proteomes" id="UP001142055">
    <property type="component" value="Chromosome 1"/>
</dbReference>
<dbReference type="InterPro" id="IPR050467">
    <property type="entry name" value="LRFN"/>
</dbReference>
<proteinExistence type="predicted"/>
<protein>
    <submittedName>
        <fullName evidence="5">Uncharacterized protein</fullName>
    </submittedName>
</protein>
<evidence type="ECO:0000313" key="6">
    <source>
        <dbReference type="Proteomes" id="UP001142055"/>
    </source>
</evidence>
<name>A0A9Q0MG68_BLOTA</name>
<accession>A0A9Q0MG68</accession>
<keyword evidence="3" id="KW-0677">Repeat</keyword>
<feature type="signal peptide" evidence="4">
    <location>
        <begin position="1"/>
        <end position="22"/>
    </location>
</feature>
<dbReference type="InterPro" id="IPR003591">
    <property type="entry name" value="Leu-rich_rpt_typical-subtyp"/>
</dbReference>
<keyword evidence="1" id="KW-0433">Leucine-rich repeat</keyword>
<dbReference type="AlphaFoldDB" id="A0A9Q0MG68"/>
<evidence type="ECO:0000256" key="3">
    <source>
        <dbReference type="ARBA" id="ARBA00022737"/>
    </source>
</evidence>
<dbReference type="Pfam" id="PF00560">
    <property type="entry name" value="LRR_1"/>
    <property type="match status" value="1"/>
</dbReference>
<comment type="caution">
    <text evidence="5">The sequence shown here is derived from an EMBL/GenBank/DDBJ whole genome shotgun (WGS) entry which is preliminary data.</text>
</comment>
<sequence>MCARNKISVSVIVVALILMVNGLPSTVPSSKTKANICELDYTLMFCNCYPSDNPVEATCFATSNNITEDNPIWTWFQYEPTLSIIKLSAYNDRTFQYIPRQMITSLANSLVRLQVNENNLISLETGIISGMNKLERVDFALCERMTVQENAFQNLPNLTKVTFSKSNFTVLRHIFQDVPKLEELYLEDNQIERIEPGAFVGLNGLKYIYLDNNLIHSLTKKTFVGLDQLLELNMVNNRIKYLPPFVFSEMENLNTIDLSSNKISMIDANAFSGLVNLNKVLLPHNQLRSFPMGGLFSGSQSLVIIDISWNNFEHLSWDVSFQPSKERFARMQIQGKTLFTATTRKISRHSRKNRIILIEHKSPI</sequence>
<keyword evidence="6" id="KW-1185">Reference proteome</keyword>
<dbReference type="Pfam" id="PF13855">
    <property type="entry name" value="LRR_8"/>
    <property type="match status" value="1"/>
</dbReference>
<evidence type="ECO:0000313" key="5">
    <source>
        <dbReference type="EMBL" id="KAJ6223932.1"/>
    </source>
</evidence>
<organism evidence="5 6">
    <name type="scientific">Blomia tropicalis</name>
    <name type="common">Mite</name>
    <dbReference type="NCBI Taxonomy" id="40697"/>
    <lineage>
        <taxon>Eukaryota</taxon>
        <taxon>Metazoa</taxon>
        <taxon>Ecdysozoa</taxon>
        <taxon>Arthropoda</taxon>
        <taxon>Chelicerata</taxon>
        <taxon>Arachnida</taxon>
        <taxon>Acari</taxon>
        <taxon>Acariformes</taxon>
        <taxon>Sarcoptiformes</taxon>
        <taxon>Astigmata</taxon>
        <taxon>Glycyphagoidea</taxon>
        <taxon>Echimyopodidae</taxon>
        <taxon>Blomia</taxon>
    </lineage>
</organism>
<feature type="chain" id="PRO_5040144532" evidence="4">
    <location>
        <begin position="23"/>
        <end position="364"/>
    </location>
</feature>
<dbReference type="EMBL" id="JAPWDV010000001">
    <property type="protein sequence ID" value="KAJ6223932.1"/>
    <property type="molecule type" value="Genomic_DNA"/>
</dbReference>
<evidence type="ECO:0000256" key="1">
    <source>
        <dbReference type="ARBA" id="ARBA00022614"/>
    </source>
</evidence>
<evidence type="ECO:0000256" key="4">
    <source>
        <dbReference type="SAM" id="SignalP"/>
    </source>
</evidence>
<dbReference type="SMART" id="SM00369">
    <property type="entry name" value="LRR_TYP"/>
    <property type="match status" value="6"/>
</dbReference>
<dbReference type="PANTHER" id="PTHR45842">
    <property type="entry name" value="SYNAPTIC ADHESION-LIKE MOLECULE SALM"/>
    <property type="match status" value="1"/>
</dbReference>
<dbReference type="SUPFAM" id="SSF52058">
    <property type="entry name" value="L domain-like"/>
    <property type="match status" value="1"/>
</dbReference>
<keyword evidence="2 4" id="KW-0732">Signal</keyword>
<dbReference type="PANTHER" id="PTHR45842:SF25">
    <property type="entry name" value="CARBOXYPEPTIDASE N SUBUNIT 2-LIKE"/>
    <property type="match status" value="1"/>
</dbReference>
<dbReference type="InterPro" id="IPR001611">
    <property type="entry name" value="Leu-rich_rpt"/>
</dbReference>
<evidence type="ECO:0000256" key="2">
    <source>
        <dbReference type="ARBA" id="ARBA00022729"/>
    </source>
</evidence>
<dbReference type="OMA" id="PENICDV"/>